<dbReference type="Proteomes" id="UP000239917">
    <property type="component" value="Unassembled WGS sequence"/>
</dbReference>
<evidence type="ECO:0000256" key="1">
    <source>
        <dbReference type="SAM" id="Phobius"/>
    </source>
</evidence>
<dbReference type="AlphaFoldDB" id="A0A2S5ZF38"/>
<comment type="caution">
    <text evidence="2">The sequence shown here is derived from an EMBL/GenBank/DDBJ whole genome shotgun (WGS) entry which is preliminary data.</text>
</comment>
<feature type="transmembrane region" description="Helical" evidence="1">
    <location>
        <begin position="420"/>
        <end position="438"/>
    </location>
</feature>
<dbReference type="RefSeq" id="WP_104320279.1">
    <property type="nucleotide sequence ID" value="NZ_PSSX01000001.1"/>
</dbReference>
<keyword evidence="1" id="KW-1133">Transmembrane helix</keyword>
<feature type="transmembrane region" description="Helical" evidence="1">
    <location>
        <begin position="146"/>
        <end position="166"/>
    </location>
</feature>
<keyword evidence="1" id="KW-0472">Membrane</keyword>
<evidence type="ECO:0008006" key="4">
    <source>
        <dbReference type="Google" id="ProtNLM"/>
    </source>
</evidence>
<feature type="transmembrane region" description="Helical" evidence="1">
    <location>
        <begin position="7"/>
        <end position="24"/>
    </location>
</feature>
<feature type="transmembrane region" description="Helical" evidence="1">
    <location>
        <begin position="239"/>
        <end position="256"/>
    </location>
</feature>
<feature type="transmembrane region" description="Helical" evidence="1">
    <location>
        <begin position="263"/>
        <end position="284"/>
    </location>
</feature>
<dbReference type="EMBL" id="PSSX01000001">
    <property type="protein sequence ID" value="PPI86023.1"/>
    <property type="molecule type" value="Genomic_DNA"/>
</dbReference>
<gene>
    <name evidence="2" type="ORF">KEHDKFFH_01495</name>
</gene>
<evidence type="ECO:0000313" key="3">
    <source>
        <dbReference type="Proteomes" id="UP000239917"/>
    </source>
</evidence>
<feature type="transmembrane region" description="Helical" evidence="1">
    <location>
        <begin position="98"/>
        <end position="119"/>
    </location>
</feature>
<dbReference type="OrthoDB" id="9904237at2"/>
<feature type="transmembrane region" description="Helical" evidence="1">
    <location>
        <begin position="390"/>
        <end position="413"/>
    </location>
</feature>
<feature type="transmembrane region" description="Helical" evidence="1">
    <location>
        <begin position="61"/>
        <end position="78"/>
    </location>
</feature>
<keyword evidence="1" id="KW-0812">Transmembrane</keyword>
<feature type="transmembrane region" description="Helical" evidence="1">
    <location>
        <begin position="216"/>
        <end position="233"/>
    </location>
</feature>
<feature type="transmembrane region" description="Helical" evidence="1">
    <location>
        <begin position="30"/>
        <end position="49"/>
    </location>
</feature>
<evidence type="ECO:0000313" key="2">
    <source>
        <dbReference type="EMBL" id="PPI86023.1"/>
    </source>
</evidence>
<reference evidence="2 3" key="1">
    <citation type="submission" date="2018-01" db="EMBL/GenBank/DDBJ databases">
        <title>Complete genome sequences of the type strains of Marinobacter flavimaris and Marinobacter maroccanus.</title>
        <authorList>
            <person name="Palau M."/>
            <person name="Boujida N."/>
            <person name="Manresa A."/>
            <person name="Minana-Galbis D."/>
        </authorList>
    </citation>
    <scope>NUCLEOTIDE SEQUENCE [LARGE SCALE GENOMIC DNA]</scope>
    <source>
        <strain evidence="2 3">N4</strain>
    </source>
</reference>
<keyword evidence="3" id="KW-1185">Reference proteome</keyword>
<accession>A0A2S5ZF38</accession>
<feature type="transmembrane region" description="Helical" evidence="1">
    <location>
        <begin position="450"/>
        <end position="467"/>
    </location>
</feature>
<proteinExistence type="predicted"/>
<name>A0A2S5ZF38_9GAMM</name>
<protein>
    <recommendedName>
        <fullName evidence="4">Oligosaccharide repeat unit polymerase</fullName>
    </recommendedName>
</protein>
<sequence length="479" mass="54478">MFEVRLKYSIIVALSLVATAFFTADLFGIFYDTALASSLLLIVLCVPLLSRNLKWYEPVCALNVMFALLALAGIYLAFTGFTTAEHALHRFPLLAQRAPLTLCYVSVWILCFYAGYYLFRNVPVEGSEDRALVPALMGKQAGAIRLLSLICFSFALINLSYNVWLYNPVDPFSYFTSFGVSRYRDQVNEGFYTTLGYNLFVVALVFYRYSFQVWSLRKFILFSVLLVISLIAVLSRGQIFFTFSILLFLFCLEYFFSRDRKRYFRLATRIVPLIFVLIVFSYFARLVSVELFLAEQAGNDLNVVEAFFEKFSDFGALIFGKGNVPNLPAMIVYEDHFGSVEAYLYGESLVAWMAAFFPFFDATYIGYGISDTWYPNNVGGIPPGVVHEMIANFGFLGGFLSAFSFGVVSVLIFNLVVKKAGFLIVVAYSALFVRFWFILPKVEFSVLSNAIWLFLPTALVYAVYCLANKNFRWPIREKL</sequence>
<feature type="transmembrane region" description="Helical" evidence="1">
    <location>
        <begin position="190"/>
        <end position="209"/>
    </location>
</feature>
<organism evidence="2 3">
    <name type="scientific">Marinobacter maroccanus</name>
    <dbReference type="NCBI Taxonomy" id="2055143"/>
    <lineage>
        <taxon>Bacteria</taxon>
        <taxon>Pseudomonadati</taxon>
        <taxon>Pseudomonadota</taxon>
        <taxon>Gammaproteobacteria</taxon>
        <taxon>Pseudomonadales</taxon>
        <taxon>Marinobacteraceae</taxon>
        <taxon>Marinobacter</taxon>
    </lineage>
</organism>